<comment type="caution">
    <text evidence="12">The sequence shown here is derived from an EMBL/GenBank/DDBJ whole genome shotgun (WGS) entry which is preliminary data.</text>
</comment>
<evidence type="ECO:0000256" key="4">
    <source>
        <dbReference type="ARBA" id="ARBA00022679"/>
    </source>
</evidence>
<evidence type="ECO:0000313" key="12">
    <source>
        <dbReference type="EMBL" id="PSJ58639.1"/>
    </source>
</evidence>
<evidence type="ECO:0000256" key="6">
    <source>
        <dbReference type="ARBA" id="ARBA00022989"/>
    </source>
</evidence>
<dbReference type="AlphaFoldDB" id="A0A2P7S824"/>
<keyword evidence="13" id="KW-1185">Reference proteome</keyword>
<dbReference type="PANTHER" id="PTHR30576:SF4">
    <property type="entry name" value="UNDECAPRENYL-PHOSPHATE GALACTOSE PHOSPHOTRANSFERASE"/>
    <property type="match status" value="1"/>
</dbReference>
<evidence type="ECO:0000256" key="2">
    <source>
        <dbReference type="ARBA" id="ARBA00006464"/>
    </source>
</evidence>
<keyword evidence="6 10" id="KW-1133">Transmembrane helix</keyword>
<evidence type="ECO:0000259" key="11">
    <source>
        <dbReference type="Pfam" id="PF02397"/>
    </source>
</evidence>
<keyword evidence="4 12" id="KW-0808">Transferase</keyword>
<sequence>MSSQLPASEAGLAPNPDAVARTTAGSPPAPIGGKLKRAADIAIALCALAIASPIMVIVALILKLSDGGAAIFSHSRIGFGGASFRCYKFRTMVANSDAVLTQHLASNPEAAKEWKEHRKLKSDPRITPFGMLLRKSSIDELPQLFNVLKGEMSCVGPRPIVAEELPRYGPNAADYLSARPGLTGLWQVTGRSRTDYPSRVALDSKYVNNWSLWADAVILVRTIFAVMRFDEAS</sequence>
<dbReference type="GO" id="GO:0016780">
    <property type="term" value="F:phosphotransferase activity, for other substituted phosphate groups"/>
    <property type="evidence" value="ECO:0007669"/>
    <property type="project" value="TreeGrafter"/>
</dbReference>
<protein>
    <submittedName>
        <fullName evidence="12">Sugar transferase</fullName>
    </submittedName>
</protein>
<dbReference type="GO" id="GO:0005886">
    <property type="term" value="C:plasma membrane"/>
    <property type="evidence" value="ECO:0007669"/>
    <property type="project" value="UniProtKB-SubCell"/>
</dbReference>
<evidence type="ECO:0000256" key="9">
    <source>
        <dbReference type="SAM" id="MobiDB-lite"/>
    </source>
</evidence>
<dbReference type="EMBL" id="PXYL01000010">
    <property type="protein sequence ID" value="PSJ58639.1"/>
    <property type="molecule type" value="Genomic_DNA"/>
</dbReference>
<evidence type="ECO:0000256" key="3">
    <source>
        <dbReference type="ARBA" id="ARBA00022475"/>
    </source>
</evidence>
<name>A0A2P7S824_9HYPH</name>
<dbReference type="Proteomes" id="UP000240653">
    <property type="component" value="Unassembled WGS sequence"/>
</dbReference>
<comment type="subcellular location">
    <subcellularLocation>
        <location evidence="1">Cell membrane</location>
    </subcellularLocation>
</comment>
<evidence type="ECO:0000256" key="8">
    <source>
        <dbReference type="ARBA" id="ARBA00023169"/>
    </source>
</evidence>
<evidence type="ECO:0000256" key="5">
    <source>
        <dbReference type="ARBA" id="ARBA00022692"/>
    </source>
</evidence>
<evidence type="ECO:0000256" key="1">
    <source>
        <dbReference type="ARBA" id="ARBA00004236"/>
    </source>
</evidence>
<evidence type="ECO:0000256" key="10">
    <source>
        <dbReference type="SAM" id="Phobius"/>
    </source>
</evidence>
<accession>A0A2P7S824</accession>
<reference evidence="12 13" key="1">
    <citation type="submission" date="2018-03" db="EMBL/GenBank/DDBJ databases">
        <title>The draft genome of Mesorhizobium soli JCM 19897.</title>
        <authorList>
            <person name="Li L."/>
            <person name="Liu L."/>
            <person name="Liang L."/>
            <person name="Wang T."/>
            <person name="Zhang X."/>
        </authorList>
    </citation>
    <scope>NUCLEOTIDE SEQUENCE [LARGE SCALE GENOMIC DNA]</scope>
    <source>
        <strain evidence="12 13">JCM 19897</strain>
    </source>
</reference>
<proteinExistence type="inferred from homology"/>
<dbReference type="Pfam" id="PF02397">
    <property type="entry name" value="Bac_transf"/>
    <property type="match status" value="1"/>
</dbReference>
<dbReference type="GO" id="GO:0000271">
    <property type="term" value="P:polysaccharide biosynthetic process"/>
    <property type="evidence" value="ECO:0007669"/>
    <property type="project" value="UniProtKB-KW"/>
</dbReference>
<keyword evidence="3" id="KW-1003">Cell membrane</keyword>
<keyword evidence="8" id="KW-0270">Exopolysaccharide synthesis</keyword>
<evidence type="ECO:0000313" key="13">
    <source>
        <dbReference type="Proteomes" id="UP000240653"/>
    </source>
</evidence>
<dbReference type="InterPro" id="IPR003362">
    <property type="entry name" value="Bact_transf"/>
</dbReference>
<dbReference type="OrthoDB" id="9808602at2"/>
<organism evidence="12 13">
    <name type="scientific">Pseudaminobacter soli</name>
    <name type="common">ex Li et al. 2025</name>
    <dbReference type="NCBI Taxonomy" id="1295366"/>
    <lineage>
        <taxon>Bacteria</taxon>
        <taxon>Pseudomonadati</taxon>
        <taxon>Pseudomonadota</taxon>
        <taxon>Alphaproteobacteria</taxon>
        <taxon>Hyphomicrobiales</taxon>
        <taxon>Phyllobacteriaceae</taxon>
        <taxon>Pseudaminobacter</taxon>
    </lineage>
</organism>
<comment type="similarity">
    <text evidence="2">Belongs to the bacterial sugar transferase family.</text>
</comment>
<feature type="domain" description="Bacterial sugar transferase" evidence="11">
    <location>
        <begin position="36"/>
        <end position="227"/>
    </location>
</feature>
<keyword evidence="7 10" id="KW-0472">Membrane</keyword>
<feature type="region of interest" description="Disordered" evidence="9">
    <location>
        <begin position="1"/>
        <end position="26"/>
    </location>
</feature>
<keyword evidence="5 10" id="KW-0812">Transmembrane</keyword>
<feature type="transmembrane region" description="Helical" evidence="10">
    <location>
        <begin position="41"/>
        <end position="62"/>
    </location>
</feature>
<gene>
    <name evidence="12" type="ORF">C7I85_19280</name>
</gene>
<evidence type="ECO:0000256" key="7">
    <source>
        <dbReference type="ARBA" id="ARBA00023136"/>
    </source>
</evidence>
<dbReference type="PANTHER" id="PTHR30576">
    <property type="entry name" value="COLANIC BIOSYNTHESIS UDP-GLUCOSE LIPID CARRIER TRANSFERASE"/>
    <property type="match status" value="1"/>
</dbReference>